<evidence type="ECO:0000313" key="3">
    <source>
        <dbReference type="Proteomes" id="UP001172159"/>
    </source>
</evidence>
<feature type="compositionally biased region" description="Basic and acidic residues" evidence="1">
    <location>
        <begin position="378"/>
        <end position="412"/>
    </location>
</feature>
<evidence type="ECO:0000313" key="2">
    <source>
        <dbReference type="EMBL" id="KAK0723722.1"/>
    </source>
</evidence>
<keyword evidence="3" id="KW-1185">Reference proteome</keyword>
<proteinExistence type="predicted"/>
<protein>
    <recommendedName>
        <fullName evidence="4">Transcription factor RfeG</fullName>
    </recommendedName>
</protein>
<reference evidence="2" key="1">
    <citation type="submission" date="2023-06" db="EMBL/GenBank/DDBJ databases">
        <title>Genome-scale phylogeny and comparative genomics of the fungal order Sordariales.</title>
        <authorList>
            <consortium name="Lawrence Berkeley National Laboratory"/>
            <person name="Hensen N."/>
            <person name="Bonometti L."/>
            <person name="Westerberg I."/>
            <person name="Brannstrom I.O."/>
            <person name="Guillou S."/>
            <person name="Cros-Aarteil S."/>
            <person name="Calhoun S."/>
            <person name="Haridas S."/>
            <person name="Kuo A."/>
            <person name="Mondo S."/>
            <person name="Pangilinan J."/>
            <person name="Riley R."/>
            <person name="Labutti K."/>
            <person name="Andreopoulos B."/>
            <person name="Lipzen A."/>
            <person name="Chen C."/>
            <person name="Yanf M."/>
            <person name="Daum C."/>
            <person name="Ng V."/>
            <person name="Clum A."/>
            <person name="Steindorff A."/>
            <person name="Ohm R."/>
            <person name="Martin F."/>
            <person name="Silar P."/>
            <person name="Natvig D."/>
            <person name="Lalanne C."/>
            <person name="Gautier V."/>
            <person name="Ament-Velasquez S.L."/>
            <person name="Kruys A."/>
            <person name="Hutchinson M.I."/>
            <person name="Powell A.J."/>
            <person name="Barry K."/>
            <person name="Miller A.N."/>
            <person name="Grigoriev I.V."/>
            <person name="Debuchy R."/>
            <person name="Gladieux P."/>
            <person name="Thoren M.H."/>
            <person name="Johannesson H."/>
        </authorList>
    </citation>
    <scope>NUCLEOTIDE SEQUENCE</scope>
    <source>
        <strain evidence="2">CBS 540.89</strain>
    </source>
</reference>
<feature type="region of interest" description="Disordered" evidence="1">
    <location>
        <begin position="161"/>
        <end position="418"/>
    </location>
</feature>
<dbReference type="Proteomes" id="UP001172159">
    <property type="component" value="Unassembled WGS sequence"/>
</dbReference>
<organism evidence="2 3">
    <name type="scientific">Apiosordaria backusii</name>
    <dbReference type="NCBI Taxonomy" id="314023"/>
    <lineage>
        <taxon>Eukaryota</taxon>
        <taxon>Fungi</taxon>
        <taxon>Dikarya</taxon>
        <taxon>Ascomycota</taxon>
        <taxon>Pezizomycotina</taxon>
        <taxon>Sordariomycetes</taxon>
        <taxon>Sordariomycetidae</taxon>
        <taxon>Sordariales</taxon>
        <taxon>Lasiosphaeriaceae</taxon>
        <taxon>Apiosordaria</taxon>
    </lineage>
</organism>
<evidence type="ECO:0000256" key="1">
    <source>
        <dbReference type="SAM" id="MobiDB-lite"/>
    </source>
</evidence>
<dbReference type="EMBL" id="JAUKTV010000011">
    <property type="protein sequence ID" value="KAK0723722.1"/>
    <property type="molecule type" value="Genomic_DNA"/>
</dbReference>
<feature type="compositionally biased region" description="Low complexity" evidence="1">
    <location>
        <begin position="99"/>
        <end position="115"/>
    </location>
</feature>
<gene>
    <name evidence="2" type="ORF">B0T21DRAFT_42288</name>
</gene>
<feature type="region of interest" description="Disordered" evidence="1">
    <location>
        <begin position="1"/>
        <end position="31"/>
    </location>
</feature>
<name>A0AA40AX96_9PEZI</name>
<comment type="caution">
    <text evidence="2">The sequence shown here is derived from an EMBL/GenBank/DDBJ whole genome shotgun (WGS) entry which is preliminary data.</text>
</comment>
<dbReference type="PANTHER" id="PTHR39609:SF1">
    <property type="entry name" value="RFEG"/>
    <property type="match status" value="1"/>
</dbReference>
<sequence>MAGRPSNRSGGGQPPVPPAAQRQNEYFVPRDGIDREVITSDICRYLGNDALVRPGTYESPDGRVAQGYFITAYRNLTSAMIQDLKADSARWEQERRAASRSAAGGAGGTTHSSHSNGVYVRSSNSPIGSREQTRGQSDYSAWKNRQREQEYEASYGASAMDIDYPAAPPPPKNPGYGGQPYTGAPPAGYPQQGAYPPQVHPAAPPQYQTQSYGAYPPNVPPTQYSPGPQGGDRYAGMAPPPPIQGQFAQDPAFIHGSNYQTGPGYANAPRMPAMPLTSSSAPPSRAFNAPTTGPPVFPSEADPYGYPPPAGIPASQAFPTDPLYGRGSPAGTAQRQGYPAAPDQPPYEDHNSPVLPNTTVPPSSSTPTQLASAGPSNGRRDRDSEPRDRERDHREHRARRSEPERDERLGDRNRHHRR</sequence>
<dbReference type="PANTHER" id="PTHR39609">
    <property type="entry name" value="RFEG-RELATED"/>
    <property type="match status" value="1"/>
</dbReference>
<feature type="compositionally biased region" description="Low complexity" evidence="1">
    <location>
        <begin position="352"/>
        <end position="368"/>
    </location>
</feature>
<accession>A0AA40AX96</accession>
<dbReference type="AlphaFoldDB" id="A0AA40AX96"/>
<feature type="region of interest" description="Disordered" evidence="1">
    <location>
        <begin position="92"/>
        <end position="145"/>
    </location>
</feature>
<evidence type="ECO:0008006" key="4">
    <source>
        <dbReference type="Google" id="ProtNLM"/>
    </source>
</evidence>